<name>A0AAD9J9T4_9ANNE</name>
<feature type="repeat" description="WD" evidence="3">
    <location>
        <begin position="296"/>
        <end position="337"/>
    </location>
</feature>
<dbReference type="InterPro" id="IPR036322">
    <property type="entry name" value="WD40_repeat_dom_sf"/>
</dbReference>
<evidence type="ECO:0000256" key="3">
    <source>
        <dbReference type="PROSITE-ProRule" id="PRU00221"/>
    </source>
</evidence>
<dbReference type="SMART" id="SM00320">
    <property type="entry name" value="WD40"/>
    <property type="match status" value="7"/>
</dbReference>
<dbReference type="PRINTS" id="PR00320">
    <property type="entry name" value="GPROTEINBRPT"/>
</dbReference>
<dbReference type="InterPro" id="IPR020472">
    <property type="entry name" value="WD40_PAC1"/>
</dbReference>
<dbReference type="Gene3D" id="2.130.10.10">
    <property type="entry name" value="YVTN repeat-like/Quinoprotein amine dehydrogenase"/>
    <property type="match status" value="2"/>
</dbReference>
<dbReference type="PROSITE" id="PS00678">
    <property type="entry name" value="WD_REPEATS_1"/>
    <property type="match status" value="4"/>
</dbReference>
<dbReference type="InterPro" id="IPR019775">
    <property type="entry name" value="WD40_repeat_CS"/>
</dbReference>
<evidence type="ECO:0000256" key="2">
    <source>
        <dbReference type="ARBA" id="ARBA00022737"/>
    </source>
</evidence>
<feature type="repeat" description="WD" evidence="3">
    <location>
        <begin position="254"/>
        <end position="289"/>
    </location>
</feature>
<gene>
    <name evidence="4" type="ORF">LSH36_502g01040</name>
</gene>
<keyword evidence="1 3" id="KW-0853">WD repeat</keyword>
<feature type="repeat" description="WD" evidence="3">
    <location>
        <begin position="38"/>
        <end position="79"/>
    </location>
</feature>
<dbReference type="PANTHER" id="PTHR45048">
    <property type="match status" value="1"/>
</dbReference>
<feature type="repeat" description="WD" evidence="3">
    <location>
        <begin position="165"/>
        <end position="200"/>
    </location>
</feature>
<feature type="repeat" description="WD" evidence="3">
    <location>
        <begin position="80"/>
        <end position="121"/>
    </location>
</feature>
<dbReference type="Pfam" id="PF00400">
    <property type="entry name" value="WD40"/>
    <property type="match status" value="7"/>
</dbReference>
<evidence type="ECO:0000256" key="1">
    <source>
        <dbReference type="ARBA" id="ARBA00022574"/>
    </source>
</evidence>
<dbReference type="PROSITE" id="PS50082">
    <property type="entry name" value="WD_REPEATS_2"/>
    <property type="match status" value="6"/>
</dbReference>
<protein>
    <recommendedName>
        <fullName evidence="6">WD repeat-containing protein 88</fullName>
    </recommendedName>
</protein>
<dbReference type="PROSITE" id="PS50294">
    <property type="entry name" value="WD_REPEATS_REGION"/>
    <property type="match status" value="6"/>
</dbReference>
<dbReference type="SUPFAM" id="SSF50978">
    <property type="entry name" value="WD40 repeat-like"/>
    <property type="match status" value="1"/>
</dbReference>
<organism evidence="4 5">
    <name type="scientific">Paralvinella palmiformis</name>
    <dbReference type="NCBI Taxonomy" id="53620"/>
    <lineage>
        <taxon>Eukaryota</taxon>
        <taxon>Metazoa</taxon>
        <taxon>Spiralia</taxon>
        <taxon>Lophotrochozoa</taxon>
        <taxon>Annelida</taxon>
        <taxon>Polychaeta</taxon>
        <taxon>Sedentaria</taxon>
        <taxon>Canalipalpata</taxon>
        <taxon>Terebellida</taxon>
        <taxon>Terebelliformia</taxon>
        <taxon>Alvinellidae</taxon>
        <taxon>Paralvinella</taxon>
    </lineage>
</organism>
<keyword evidence="5" id="KW-1185">Reference proteome</keyword>
<evidence type="ECO:0000313" key="5">
    <source>
        <dbReference type="Proteomes" id="UP001208570"/>
    </source>
</evidence>
<dbReference type="AlphaFoldDB" id="A0AAD9J9T4"/>
<evidence type="ECO:0008006" key="6">
    <source>
        <dbReference type="Google" id="ProtNLM"/>
    </source>
</evidence>
<proteinExistence type="predicted"/>
<accession>A0AAD9J9T4</accession>
<dbReference type="Proteomes" id="UP001208570">
    <property type="component" value="Unassembled WGS sequence"/>
</dbReference>
<evidence type="ECO:0000313" key="4">
    <source>
        <dbReference type="EMBL" id="KAK2148325.1"/>
    </source>
</evidence>
<sequence length="385" mass="43663">MDPTEDCVEIEEVIYDEPQEIYPHSEIELCGSVKVKVFQGHKDTVKSCRFCADDQKALTSSFDKTVKLWHLDDGTLLKSYQGHDLNVSQAHPDPTGDRFVSCGWDKKVQVWNTETGSILWCHHHDGIVSCCNFSHDGQYVISGSDVDHCLKVWDAHNGILIHKVPDLHRSTITSCKFSPRDDRVVTCSMDKTTKFWDIKSMCNTISLGGHINIISDTAMSMDEHKLATVSWDKTIAFWDIATGSYRLKGPEKLEKAHEGCISSCDFTTDGLLLVTGGFDQQVCVWDTENVCQRLRLQGHTDWVEDVCFSKDQKWILSSSKDKCLRLWNIENTDDIPIVLQRKRAIGLRVYNCTSCGKQFSVSQIDTAEDVKRCVFCRLQTPDRAI</sequence>
<dbReference type="InterPro" id="IPR015943">
    <property type="entry name" value="WD40/YVTN_repeat-like_dom_sf"/>
</dbReference>
<comment type="caution">
    <text evidence="4">The sequence shown here is derived from an EMBL/GenBank/DDBJ whole genome shotgun (WGS) entry which is preliminary data.</text>
</comment>
<dbReference type="InterPro" id="IPR001680">
    <property type="entry name" value="WD40_rpt"/>
</dbReference>
<dbReference type="EMBL" id="JAODUP010000502">
    <property type="protein sequence ID" value="KAK2148325.1"/>
    <property type="molecule type" value="Genomic_DNA"/>
</dbReference>
<dbReference type="PANTHER" id="PTHR45048:SF1">
    <property type="entry name" value="WD REPEAT-CONTAINING PROTEIN 88"/>
    <property type="match status" value="1"/>
</dbReference>
<feature type="repeat" description="WD" evidence="3">
    <location>
        <begin position="207"/>
        <end position="248"/>
    </location>
</feature>
<dbReference type="CDD" id="cd00200">
    <property type="entry name" value="WD40"/>
    <property type="match status" value="1"/>
</dbReference>
<reference evidence="4" key="1">
    <citation type="journal article" date="2023" name="Mol. Biol. Evol.">
        <title>Third-Generation Sequencing Reveals the Adaptive Role of the Epigenome in Three Deep-Sea Polychaetes.</title>
        <authorList>
            <person name="Perez M."/>
            <person name="Aroh O."/>
            <person name="Sun Y."/>
            <person name="Lan Y."/>
            <person name="Juniper S.K."/>
            <person name="Young C.R."/>
            <person name="Angers B."/>
            <person name="Qian P.Y."/>
        </authorList>
    </citation>
    <scope>NUCLEOTIDE SEQUENCE</scope>
    <source>
        <strain evidence="4">P08H-3</strain>
    </source>
</reference>
<keyword evidence="2" id="KW-0677">Repeat</keyword>